<sequence length="505" mass="55133">MAGTSGVVASALELSRLVSGERADAGLHLLRLDLAPVAAAVLAAHLGGQVRRRPVAELHELIDEDLAALREAGLNLPQRAQAYCDQWRRAGILLRASVSGSREETYELSAPAEAALRFLAQVERPRAAVTQSRLATISNQLRRLVRDSDPSPAGRLAALRAERDALDEEIARVDSGDYTPIEADQGAERLEEIIALAEQVPGDFARVRAEMTDLNRLLREHIVAMSGSRGEVLDDVFRGVDRIESSEAGRSFLGFYELLSDVESSARLDDEIDTVLDRGFSSRLSPEDRRFLRHWRSTLMEESGSVRLTMTGFSRSLRRFVQSRAFEEHRRLAVELAQAQRLAARVAAGTQPQYRMTKHLDLTGVSLASIGSWRLHNPAEGTVDEEIVRHDVSGLDLEAVRAIVRASEIDMVELEDAVAASVARRGAATVAQVLEDSPATQGLASVIGLLLLARRRGQVVDGVERVTWISKAGRERAASVPRLLFTSEAGEHRQAEGAAHAGQPT</sequence>
<name>A0A1Q8I1X3_9ACTO</name>
<dbReference type="Proteomes" id="UP000185736">
    <property type="component" value="Unassembled WGS sequence"/>
</dbReference>
<evidence type="ECO:0000313" key="2">
    <source>
        <dbReference type="Proteomes" id="UP000185736"/>
    </source>
</evidence>
<dbReference type="RefSeq" id="WP_075248946.1">
    <property type="nucleotide sequence ID" value="NZ_MSGO01000018.1"/>
</dbReference>
<dbReference type="AlphaFoldDB" id="A0A1Q8I1X3"/>
<dbReference type="InterPro" id="IPR021804">
    <property type="entry name" value="DUF3375"/>
</dbReference>
<proteinExistence type="predicted"/>
<reference evidence="1 2" key="1">
    <citation type="submission" date="2016-12" db="EMBL/GenBank/DDBJ databases">
        <title>Genomic comparison of strains in the 'Actinomyces naeslundii' group.</title>
        <authorList>
            <person name="Mughal S.R."/>
            <person name="Do T."/>
            <person name="Gilbert S.C."/>
            <person name="Witherden E.A."/>
            <person name="Didelot X."/>
            <person name="Beighton D."/>
        </authorList>
    </citation>
    <scope>NUCLEOTIDE SEQUENCE [LARGE SCALE GENOMIC DNA]</scope>
    <source>
        <strain evidence="1 2">S64C</strain>
    </source>
</reference>
<gene>
    <name evidence="1" type="ORF">BKH32_05140</name>
</gene>
<dbReference type="EMBL" id="MSGO01000018">
    <property type="protein sequence ID" value="OLL15067.1"/>
    <property type="molecule type" value="Genomic_DNA"/>
</dbReference>
<evidence type="ECO:0000313" key="1">
    <source>
        <dbReference type="EMBL" id="OLL15067.1"/>
    </source>
</evidence>
<comment type="caution">
    <text evidence="1">The sequence shown here is derived from an EMBL/GenBank/DDBJ whole genome shotgun (WGS) entry which is preliminary data.</text>
</comment>
<organism evidence="1 2">
    <name type="scientific">Actinomyces oris</name>
    <dbReference type="NCBI Taxonomy" id="544580"/>
    <lineage>
        <taxon>Bacteria</taxon>
        <taxon>Bacillati</taxon>
        <taxon>Actinomycetota</taxon>
        <taxon>Actinomycetes</taxon>
        <taxon>Actinomycetales</taxon>
        <taxon>Actinomycetaceae</taxon>
        <taxon>Actinomyces</taxon>
    </lineage>
</organism>
<dbReference type="Pfam" id="PF11855">
    <property type="entry name" value="DUF3375"/>
    <property type="match status" value="1"/>
</dbReference>
<accession>A0A1Q8I1X3</accession>
<protein>
    <submittedName>
        <fullName evidence="1">Chemotaxis protein</fullName>
    </submittedName>
</protein>